<dbReference type="InterPro" id="IPR008972">
    <property type="entry name" value="Cupredoxin"/>
</dbReference>
<evidence type="ECO:0000313" key="7">
    <source>
        <dbReference type="Proteomes" id="UP000245207"/>
    </source>
</evidence>
<dbReference type="Gene3D" id="2.60.40.420">
    <property type="entry name" value="Cupredoxins - blue copper proteins"/>
    <property type="match status" value="1"/>
</dbReference>
<dbReference type="GO" id="GO:0005886">
    <property type="term" value="C:plasma membrane"/>
    <property type="evidence" value="ECO:0007669"/>
    <property type="project" value="TreeGrafter"/>
</dbReference>
<dbReference type="EMBL" id="PKPP01035077">
    <property type="protein sequence ID" value="PWA13704.1"/>
    <property type="molecule type" value="Genomic_DNA"/>
</dbReference>
<dbReference type="STRING" id="35608.A0A2U1K8R5"/>
<proteinExistence type="predicted"/>
<dbReference type="SUPFAM" id="SSF49503">
    <property type="entry name" value="Cupredoxins"/>
    <property type="match status" value="1"/>
</dbReference>
<evidence type="ECO:0000259" key="4">
    <source>
        <dbReference type="PROSITE" id="PS51485"/>
    </source>
</evidence>
<keyword evidence="3" id="KW-1133">Transmembrane helix</keyword>
<feature type="transmembrane region" description="Helical" evidence="3">
    <location>
        <begin position="6"/>
        <end position="26"/>
    </location>
</feature>
<evidence type="ECO:0000256" key="1">
    <source>
        <dbReference type="ARBA" id="ARBA00023157"/>
    </source>
</evidence>
<dbReference type="InterPro" id="IPR003245">
    <property type="entry name" value="Phytocyanin_dom"/>
</dbReference>
<keyword evidence="3" id="KW-0812">Transmembrane</keyword>
<reference evidence="5 7" key="1">
    <citation type="journal article" date="2018" name="Mol. Plant">
        <title>The genome of Artemisia annua provides insight into the evolution of Asteraceae family and artemisinin biosynthesis.</title>
        <authorList>
            <person name="Shen Q."/>
            <person name="Zhang L."/>
            <person name="Liao Z."/>
            <person name="Wang S."/>
            <person name="Yan T."/>
            <person name="Shi P."/>
            <person name="Liu M."/>
            <person name="Fu X."/>
            <person name="Pan Q."/>
            <person name="Wang Y."/>
            <person name="Lv Z."/>
            <person name="Lu X."/>
            <person name="Zhang F."/>
            <person name="Jiang W."/>
            <person name="Ma Y."/>
            <person name="Chen M."/>
            <person name="Hao X."/>
            <person name="Li L."/>
            <person name="Tang Y."/>
            <person name="Lv G."/>
            <person name="Zhou Y."/>
            <person name="Sun X."/>
            <person name="Brodelius P.E."/>
            <person name="Rose J.K.C."/>
            <person name="Tang K."/>
        </authorList>
    </citation>
    <scope>NUCLEOTIDE SEQUENCE [LARGE SCALE GENOMIC DNA]</scope>
    <source>
        <strain evidence="7">cv. Huhao1</strain>
        <tissue evidence="5">Leaf</tissue>
    </source>
</reference>
<dbReference type="Proteomes" id="UP000245207">
    <property type="component" value="Unassembled WGS sequence"/>
</dbReference>
<evidence type="ECO:0000256" key="3">
    <source>
        <dbReference type="SAM" id="Phobius"/>
    </source>
</evidence>
<dbReference type="InterPro" id="IPR039391">
    <property type="entry name" value="Phytocyanin-like"/>
</dbReference>
<dbReference type="GO" id="GO:0009055">
    <property type="term" value="F:electron transfer activity"/>
    <property type="evidence" value="ECO:0007669"/>
    <property type="project" value="InterPro"/>
</dbReference>
<dbReference type="AlphaFoldDB" id="A0A2U1K8R5"/>
<feature type="domain" description="Phytocyanin" evidence="4">
    <location>
        <begin position="32"/>
        <end position="138"/>
    </location>
</feature>
<evidence type="ECO:0000313" key="6">
    <source>
        <dbReference type="EMBL" id="PWA39500.1"/>
    </source>
</evidence>
<dbReference type="PANTHER" id="PTHR33021:SF288">
    <property type="entry name" value="OS03G0648500 PROTEIN"/>
    <property type="match status" value="1"/>
</dbReference>
<dbReference type="EMBL" id="PKPP01014597">
    <property type="protein sequence ID" value="PWA39500.1"/>
    <property type="molecule type" value="Genomic_DNA"/>
</dbReference>
<keyword evidence="2" id="KW-0325">Glycoprotein</keyword>
<organism evidence="5 7">
    <name type="scientific">Artemisia annua</name>
    <name type="common">Sweet wormwood</name>
    <dbReference type="NCBI Taxonomy" id="35608"/>
    <lineage>
        <taxon>Eukaryota</taxon>
        <taxon>Viridiplantae</taxon>
        <taxon>Streptophyta</taxon>
        <taxon>Embryophyta</taxon>
        <taxon>Tracheophyta</taxon>
        <taxon>Spermatophyta</taxon>
        <taxon>Magnoliopsida</taxon>
        <taxon>eudicotyledons</taxon>
        <taxon>Gunneridae</taxon>
        <taxon>Pentapetalae</taxon>
        <taxon>asterids</taxon>
        <taxon>campanulids</taxon>
        <taxon>Asterales</taxon>
        <taxon>Asteraceae</taxon>
        <taxon>Asteroideae</taxon>
        <taxon>Anthemideae</taxon>
        <taxon>Artemisiinae</taxon>
        <taxon>Artemisia</taxon>
    </lineage>
</organism>
<evidence type="ECO:0000313" key="5">
    <source>
        <dbReference type="EMBL" id="PWA13704.1"/>
    </source>
</evidence>
<comment type="caution">
    <text evidence="5">The sequence shown here is derived from an EMBL/GenBank/DDBJ whole genome shotgun (WGS) entry which is preliminary data.</text>
</comment>
<dbReference type="OrthoDB" id="2015260at2759"/>
<dbReference type="PANTHER" id="PTHR33021">
    <property type="entry name" value="BLUE COPPER PROTEIN"/>
    <property type="match status" value="1"/>
</dbReference>
<keyword evidence="7" id="KW-1185">Reference proteome</keyword>
<dbReference type="PROSITE" id="PS51485">
    <property type="entry name" value="PHYTOCYANIN"/>
    <property type="match status" value="1"/>
</dbReference>
<protein>
    <submittedName>
        <fullName evidence="5">Cupredoxin</fullName>
    </submittedName>
</protein>
<name>A0A2U1K8R5_ARTAN</name>
<dbReference type="FunFam" id="2.60.40.420:FF:000034">
    <property type="entry name" value="Cupredoxin superfamily protein"/>
    <property type="match status" value="1"/>
</dbReference>
<sequence length="149" mass="16845">MVAQGGQWFPTVAVVVPIALMVLVFMPSAGGVRYIVGDSVWSIPPTKTFYDDWSSTKDFHVDDELYFDFESEMYNVVQVRMDEYRYCESEEPVNTYNDGPVLVPVKVPASQQSHIQFVSNKLGHHCSIGLKFSVWINLTTPYPQDNVAS</sequence>
<accession>A0A2U1K8R5</accession>
<keyword evidence="1" id="KW-1015">Disulfide bond</keyword>
<evidence type="ECO:0000256" key="2">
    <source>
        <dbReference type="ARBA" id="ARBA00023180"/>
    </source>
</evidence>
<gene>
    <name evidence="6" type="ORF">CTI12_AA571520</name>
    <name evidence="5" type="ORF">CTI12_AA631280</name>
</gene>
<dbReference type="Pfam" id="PF02298">
    <property type="entry name" value="Cu_bind_like"/>
    <property type="match status" value="1"/>
</dbReference>
<keyword evidence="3" id="KW-0472">Membrane</keyword>